<accession>A0A2R3QK33</accession>
<dbReference type="InterPro" id="IPR009057">
    <property type="entry name" value="Homeodomain-like_sf"/>
</dbReference>
<protein>
    <submittedName>
        <fullName evidence="4">AraC family transcriptional regulator</fullName>
    </submittedName>
</protein>
<dbReference type="Proteomes" id="UP000238327">
    <property type="component" value="Chromosome"/>
</dbReference>
<gene>
    <name evidence="4" type="ORF">C7A17_05020</name>
</gene>
<dbReference type="SUPFAM" id="SSF52317">
    <property type="entry name" value="Class I glutamine amidotransferase-like"/>
    <property type="match status" value="1"/>
</dbReference>
<proteinExistence type="predicted"/>
<evidence type="ECO:0000256" key="1">
    <source>
        <dbReference type="ARBA" id="ARBA00023015"/>
    </source>
</evidence>
<sequence>MYDFTLIVLPGAFATAVSGTLDILACAARLSRQVGCAVPRWRVCSTVTSVALSSGLRIDAQPLPGAGEPDGSVWLLPGLGVTDAQSIDTRLAQEDARRVGAGLRAHAASGGALAAACTAVFLLHEAGLLARRRVTTTWWLGSLLQSRAPDCQVDVAQVLVADGELLTAGAAFAHVDLIMHLLRYRFSPALAEAVSRVLLIDGRQSQARYIDPALLAAGNELVADLVARFEAALPNPPSVAELAAERAMSSRTLARHVRKATGGSVSALLQGVRINRARMLLENSRLSVEQVAEQVGYADTSALRRLMRKLARGTPSQFRQAVGRVQGHEGG</sequence>
<dbReference type="InterPro" id="IPR018060">
    <property type="entry name" value="HTH_AraC"/>
</dbReference>
<evidence type="ECO:0000259" key="3">
    <source>
        <dbReference type="PROSITE" id="PS01124"/>
    </source>
</evidence>
<dbReference type="SMART" id="SM00342">
    <property type="entry name" value="HTH_ARAC"/>
    <property type="match status" value="1"/>
</dbReference>
<dbReference type="AlphaFoldDB" id="A0A2R3QK33"/>
<dbReference type="PANTHER" id="PTHR43130">
    <property type="entry name" value="ARAC-FAMILY TRANSCRIPTIONAL REGULATOR"/>
    <property type="match status" value="1"/>
</dbReference>
<evidence type="ECO:0000256" key="2">
    <source>
        <dbReference type="ARBA" id="ARBA00023163"/>
    </source>
</evidence>
<keyword evidence="2" id="KW-0804">Transcription</keyword>
<dbReference type="GO" id="GO:0003700">
    <property type="term" value="F:DNA-binding transcription factor activity"/>
    <property type="evidence" value="ECO:0007669"/>
    <property type="project" value="InterPro"/>
</dbReference>
<dbReference type="RefSeq" id="WP_106736988.1">
    <property type="nucleotide sequence ID" value="NZ_CP027657.1"/>
</dbReference>
<dbReference type="InterPro" id="IPR052158">
    <property type="entry name" value="INH-QAR"/>
</dbReference>
<dbReference type="GO" id="GO:0043565">
    <property type="term" value="F:sequence-specific DNA binding"/>
    <property type="evidence" value="ECO:0007669"/>
    <property type="project" value="InterPro"/>
</dbReference>
<dbReference type="InterPro" id="IPR029062">
    <property type="entry name" value="Class_I_gatase-like"/>
</dbReference>
<feature type="domain" description="HTH araC/xylS-type" evidence="3">
    <location>
        <begin position="223"/>
        <end position="321"/>
    </location>
</feature>
<dbReference type="Gene3D" id="3.40.50.880">
    <property type="match status" value="1"/>
</dbReference>
<keyword evidence="1" id="KW-0805">Transcription regulation</keyword>
<dbReference type="InterPro" id="IPR002818">
    <property type="entry name" value="DJ-1/PfpI"/>
</dbReference>
<dbReference type="PROSITE" id="PS01124">
    <property type="entry name" value="HTH_ARAC_FAMILY_2"/>
    <property type="match status" value="1"/>
</dbReference>
<dbReference type="Pfam" id="PF01965">
    <property type="entry name" value="DJ-1_PfpI"/>
    <property type="match status" value="1"/>
</dbReference>
<organism evidence="4 5">
    <name type="scientific">Ectopseudomonas mendocina</name>
    <name type="common">Pseudomonas mendocina</name>
    <dbReference type="NCBI Taxonomy" id="300"/>
    <lineage>
        <taxon>Bacteria</taxon>
        <taxon>Pseudomonadati</taxon>
        <taxon>Pseudomonadota</taxon>
        <taxon>Gammaproteobacteria</taxon>
        <taxon>Pseudomonadales</taxon>
        <taxon>Pseudomonadaceae</taxon>
        <taxon>Ectopseudomonas</taxon>
    </lineage>
</organism>
<dbReference type="PANTHER" id="PTHR43130:SF3">
    <property type="entry name" value="HTH-TYPE TRANSCRIPTIONAL REGULATOR RV1931C"/>
    <property type="match status" value="1"/>
</dbReference>
<dbReference type="OrthoDB" id="9803764at2"/>
<evidence type="ECO:0000313" key="5">
    <source>
        <dbReference type="Proteomes" id="UP000238327"/>
    </source>
</evidence>
<evidence type="ECO:0000313" key="4">
    <source>
        <dbReference type="EMBL" id="AVO52155.1"/>
    </source>
</evidence>
<dbReference type="SUPFAM" id="SSF46689">
    <property type="entry name" value="Homeodomain-like"/>
    <property type="match status" value="1"/>
</dbReference>
<reference evidence="4 5" key="1">
    <citation type="submission" date="2018-03" db="EMBL/GenBank/DDBJ databases">
        <title>Complete genome sequence and methylome analysis of Pseudomonas mendocina NEB 698.</title>
        <authorList>
            <person name="Morgan R.D."/>
        </authorList>
    </citation>
    <scope>NUCLEOTIDE SEQUENCE [LARGE SCALE GENOMIC DNA]</scope>
    <source>
        <strain evidence="4 5">NEB698</strain>
    </source>
</reference>
<dbReference type="EMBL" id="CP027657">
    <property type="protein sequence ID" value="AVO52155.1"/>
    <property type="molecule type" value="Genomic_DNA"/>
</dbReference>
<dbReference type="Gene3D" id="1.10.10.60">
    <property type="entry name" value="Homeodomain-like"/>
    <property type="match status" value="1"/>
</dbReference>
<dbReference type="Pfam" id="PF12833">
    <property type="entry name" value="HTH_18"/>
    <property type="match status" value="1"/>
</dbReference>
<name>A0A2R3QK33_ECTME</name>